<accession>A0A914QPB3</accession>
<organism evidence="4 5">
    <name type="scientific">Panagrolaimus davidi</name>
    <dbReference type="NCBI Taxonomy" id="227884"/>
    <lineage>
        <taxon>Eukaryota</taxon>
        <taxon>Metazoa</taxon>
        <taxon>Ecdysozoa</taxon>
        <taxon>Nematoda</taxon>
        <taxon>Chromadorea</taxon>
        <taxon>Rhabditida</taxon>
        <taxon>Tylenchina</taxon>
        <taxon>Panagrolaimomorpha</taxon>
        <taxon>Panagrolaimoidea</taxon>
        <taxon>Panagrolaimidae</taxon>
        <taxon>Panagrolaimus</taxon>
    </lineage>
</organism>
<evidence type="ECO:0000313" key="5">
    <source>
        <dbReference type="WBParaSite" id="PDA_v2.g5224.t1"/>
    </source>
</evidence>
<dbReference type="Proteomes" id="UP000887578">
    <property type="component" value="Unplaced"/>
</dbReference>
<dbReference type="InterPro" id="IPR043129">
    <property type="entry name" value="ATPase_NBD"/>
</dbReference>
<dbReference type="InterPro" id="IPR013126">
    <property type="entry name" value="Hsp_70_fam"/>
</dbReference>
<evidence type="ECO:0000313" key="4">
    <source>
        <dbReference type="Proteomes" id="UP000887578"/>
    </source>
</evidence>
<dbReference type="SUPFAM" id="SSF53067">
    <property type="entry name" value="Actin-like ATPase domain"/>
    <property type="match status" value="1"/>
</dbReference>
<evidence type="ECO:0000256" key="1">
    <source>
        <dbReference type="ARBA" id="ARBA00007381"/>
    </source>
</evidence>
<evidence type="ECO:0000256" key="3">
    <source>
        <dbReference type="ARBA" id="ARBA00022840"/>
    </source>
</evidence>
<protein>
    <submittedName>
        <fullName evidence="5">Uncharacterized protein</fullName>
    </submittedName>
</protein>
<dbReference type="GO" id="GO:0005524">
    <property type="term" value="F:ATP binding"/>
    <property type="evidence" value="ECO:0007669"/>
    <property type="project" value="UniProtKB-KW"/>
</dbReference>
<dbReference type="WBParaSite" id="PDA_v2.g5224.t1">
    <property type="protein sequence ID" value="PDA_v2.g5224.t1"/>
    <property type="gene ID" value="PDA_v2.g5224"/>
</dbReference>
<sequence>MGIEDSLLVLTSPIELPEEGHKIDITVTIDENNLEEIVISNRDITAIDEFSSKFSVLQKLKLPFIGFFDNSSVIAVHKDSNRYEFLKEWNGKYGNDLYISFDQKKPKFGKVAKDTIKTKPTFVVFDLLKIMSMPSNNIEVCEHWSFTITKDAENPVLLKFDHFGGIKKSASPAFLMAMFLRQHVKMIEKEIGKKPTKIALWIFSEFDEQKLIRIKEGLKEACEMLKIECVFVDSNEYWFI</sequence>
<evidence type="ECO:0000256" key="2">
    <source>
        <dbReference type="ARBA" id="ARBA00022741"/>
    </source>
</evidence>
<comment type="similarity">
    <text evidence="1">Belongs to the heat shock protein 70 family.</text>
</comment>
<keyword evidence="4" id="KW-1185">Reference proteome</keyword>
<dbReference type="Pfam" id="PF00012">
    <property type="entry name" value="HSP70"/>
    <property type="match status" value="1"/>
</dbReference>
<name>A0A914QPB3_9BILA</name>
<keyword evidence="3" id="KW-0067">ATP-binding</keyword>
<proteinExistence type="inferred from homology"/>
<keyword evidence="2" id="KW-0547">Nucleotide-binding</keyword>
<dbReference type="GO" id="GO:0140662">
    <property type="term" value="F:ATP-dependent protein folding chaperone"/>
    <property type="evidence" value="ECO:0007669"/>
    <property type="project" value="InterPro"/>
</dbReference>
<dbReference type="Gene3D" id="3.30.420.40">
    <property type="match status" value="1"/>
</dbReference>
<dbReference type="AlphaFoldDB" id="A0A914QPB3"/>
<reference evidence="5" key="1">
    <citation type="submission" date="2022-11" db="UniProtKB">
        <authorList>
            <consortium name="WormBaseParasite"/>
        </authorList>
    </citation>
    <scope>IDENTIFICATION</scope>
</reference>